<feature type="domain" description="Histidine kinase/HSP90-like ATPase" evidence="2">
    <location>
        <begin position="23"/>
        <end position="149"/>
    </location>
</feature>
<dbReference type="EMBL" id="NHSD01000059">
    <property type="protein sequence ID" value="MBK5925925.1"/>
    <property type="molecule type" value="Genomic_DNA"/>
</dbReference>
<name>A0A934TEP3_9RHOB</name>
<evidence type="ECO:0000313" key="3">
    <source>
        <dbReference type="EMBL" id="MBK5925925.1"/>
    </source>
</evidence>
<keyword evidence="4" id="KW-1185">Reference proteome</keyword>
<keyword evidence="1" id="KW-0808">Transferase</keyword>
<dbReference type="InterPro" id="IPR036890">
    <property type="entry name" value="HATPase_C_sf"/>
</dbReference>
<dbReference type="InterPro" id="IPR003594">
    <property type="entry name" value="HATPase_dom"/>
</dbReference>
<keyword evidence="1" id="KW-0723">Serine/threonine-protein kinase</keyword>
<dbReference type="Pfam" id="PF13581">
    <property type="entry name" value="HATPase_c_2"/>
    <property type="match status" value="1"/>
</dbReference>
<dbReference type="Proteomes" id="UP000706333">
    <property type="component" value="Unassembled WGS sequence"/>
</dbReference>
<dbReference type="RefSeq" id="WP_201155451.1">
    <property type="nucleotide sequence ID" value="NZ_NHSD01000059.1"/>
</dbReference>
<evidence type="ECO:0000313" key="4">
    <source>
        <dbReference type="Proteomes" id="UP000706333"/>
    </source>
</evidence>
<evidence type="ECO:0000259" key="2">
    <source>
        <dbReference type="Pfam" id="PF13581"/>
    </source>
</evidence>
<dbReference type="GO" id="GO:0004674">
    <property type="term" value="F:protein serine/threonine kinase activity"/>
    <property type="evidence" value="ECO:0007669"/>
    <property type="project" value="UniProtKB-KW"/>
</dbReference>
<dbReference type="AlphaFoldDB" id="A0A934TEP3"/>
<reference evidence="3" key="2">
    <citation type="journal article" date="2020" name="Microorganisms">
        <title>Osmotic Adaptation and Compatible Solute Biosynthesis of Phototrophic Bacteria as Revealed from Genome Analyses.</title>
        <authorList>
            <person name="Imhoff J.F."/>
            <person name="Rahn T."/>
            <person name="Kunzel S."/>
            <person name="Keller A."/>
            <person name="Neulinger S.C."/>
        </authorList>
    </citation>
    <scope>NUCLEOTIDE SEQUENCE</scope>
    <source>
        <strain evidence="3">LMG 28126</strain>
    </source>
</reference>
<organism evidence="3 4">
    <name type="scientific">Rhodobaculum claviforme</name>
    <dbReference type="NCBI Taxonomy" id="1549854"/>
    <lineage>
        <taxon>Bacteria</taxon>
        <taxon>Pseudomonadati</taxon>
        <taxon>Pseudomonadota</taxon>
        <taxon>Alphaproteobacteria</taxon>
        <taxon>Rhodobacterales</taxon>
        <taxon>Paracoccaceae</taxon>
        <taxon>Rhodobaculum</taxon>
    </lineage>
</organism>
<dbReference type="PANTHER" id="PTHR35526:SF6">
    <property type="entry name" value="SLR1861 PROTEIN"/>
    <property type="match status" value="1"/>
</dbReference>
<protein>
    <recommendedName>
        <fullName evidence="2">Histidine kinase/HSP90-like ATPase domain-containing protein</fullName>
    </recommendedName>
</protein>
<dbReference type="SUPFAM" id="SSF55874">
    <property type="entry name" value="ATPase domain of HSP90 chaperone/DNA topoisomerase II/histidine kinase"/>
    <property type="match status" value="1"/>
</dbReference>
<dbReference type="CDD" id="cd16936">
    <property type="entry name" value="HATPase_RsbW-like"/>
    <property type="match status" value="1"/>
</dbReference>
<dbReference type="PANTHER" id="PTHR35526">
    <property type="entry name" value="ANTI-SIGMA-F FACTOR RSBW-RELATED"/>
    <property type="match status" value="1"/>
</dbReference>
<proteinExistence type="predicted"/>
<evidence type="ECO:0000256" key="1">
    <source>
        <dbReference type="ARBA" id="ARBA00022527"/>
    </source>
</evidence>
<comment type="caution">
    <text evidence="3">The sequence shown here is derived from an EMBL/GenBank/DDBJ whole genome shotgun (WGS) entry which is preliminary data.</text>
</comment>
<reference evidence="3" key="1">
    <citation type="submission" date="2017-05" db="EMBL/GenBank/DDBJ databases">
        <authorList>
            <person name="Imhoff J.F."/>
            <person name="Rahn T."/>
            <person name="Kuenzel S."/>
            <person name="Neulinger S.C."/>
        </authorList>
    </citation>
    <scope>NUCLEOTIDE SEQUENCE</scope>
    <source>
        <strain evidence="3">LMG 28126</strain>
    </source>
</reference>
<gene>
    <name evidence="3" type="ORF">CCR87_00900</name>
</gene>
<sequence>MPAEGRAPAMVPPDDRIASIRLHADAAGVRAALAQVRAALDGLGLTPECHGDIELVVAEVLNNIVIHAYGHQPGPIDVALTLAEGVLDCEVRDKGRPMPGLAAPPGDPARLDLGRDAVPEGGFGWFLIRRHARCVRYARKEGMNRLSLSLPLCRAEDSAP</sequence>
<accession>A0A934TEP3</accession>
<dbReference type="InterPro" id="IPR050267">
    <property type="entry name" value="Anti-sigma-factor_SerPK"/>
</dbReference>
<dbReference type="Gene3D" id="3.30.565.10">
    <property type="entry name" value="Histidine kinase-like ATPase, C-terminal domain"/>
    <property type="match status" value="1"/>
</dbReference>
<keyword evidence="1" id="KW-0418">Kinase</keyword>